<dbReference type="PANTHER" id="PTHR15673">
    <property type="entry name" value="IQ CALMODULIN-BINDING MOTIF CONTAINING PROTEIN 1"/>
    <property type="match status" value="1"/>
</dbReference>
<evidence type="ECO:0000313" key="1">
    <source>
        <dbReference type="Ensembl" id="ENSGWIP00000005430.1"/>
    </source>
</evidence>
<reference evidence="1" key="3">
    <citation type="submission" date="2025-09" db="UniProtKB">
        <authorList>
            <consortium name="Ensembl"/>
        </authorList>
    </citation>
    <scope>IDENTIFICATION</scope>
</reference>
<dbReference type="CDD" id="cd23767">
    <property type="entry name" value="IQCD"/>
    <property type="match status" value="2"/>
</dbReference>
<reference evidence="1" key="1">
    <citation type="submission" date="2020-06" db="EMBL/GenBank/DDBJ databases">
        <authorList>
            <consortium name="Wellcome Sanger Institute Data Sharing"/>
        </authorList>
    </citation>
    <scope>NUCLEOTIDE SEQUENCE [LARGE SCALE GENOMIC DNA]</scope>
</reference>
<evidence type="ECO:0008006" key="3">
    <source>
        <dbReference type="Google" id="ProtNLM"/>
    </source>
</evidence>
<dbReference type="Gene3D" id="1.20.5.190">
    <property type="match status" value="2"/>
</dbReference>
<dbReference type="Ensembl" id="ENSGWIT00000005854.1">
    <property type="protein sequence ID" value="ENSGWIP00000005430.1"/>
    <property type="gene ID" value="ENSGWIG00000002963.1"/>
</dbReference>
<sequence length="400" mass="44884">GYVMTRLKTELYEQGILTHCQRSCTLRHSCCMGLEPLSESADSFYHVFLPSVVDTLLSLAAHLDKRAECVSVFRCIMDSLHWLLSSHDTLCSQGQFIGPDVVCAGLDSLLDKDWRGQGFDQDLDQLIGFIQSEPGVRSQSRVQAACVIQAFWRSYQTRRRIKGLNKAVSSLQRRYRFVSVSYCLVVCVFMFLTRCVCACVDQVQSYLQQCEIRAALIIQSCWRGVRARRQYSVALKEARRREVAARTLQRAVRRFLQKCQAVKVPPLPPLWIGQEGLTDSRRAELRQELLTVATTETLPYSDPPLLAPPLYFKSPSSTDAPPLSVATATDAESFLSPSVSISAVARQAHKAALLANQLPWWRSGDWVEQPHDSAHRQELELEVDFGGLYVGGATVGILKQ</sequence>
<dbReference type="Pfam" id="PF00612">
    <property type="entry name" value="IQ"/>
    <property type="match status" value="2"/>
</dbReference>
<proteinExistence type="predicted"/>
<dbReference type="Proteomes" id="UP000694680">
    <property type="component" value="Chromosome 2"/>
</dbReference>
<dbReference type="GO" id="GO:0005516">
    <property type="term" value="F:calmodulin binding"/>
    <property type="evidence" value="ECO:0007669"/>
    <property type="project" value="InterPro"/>
</dbReference>
<dbReference type="AlphaFoldDB" id="A0A8C5DE65"/>
<protein>
    <recommendedName>
        <fullName evidence="3">IQ motif containing B1</fullName>
    </recommendedName>
</protein>
<dbReference type="GO" id="GO:0005929">
    <property type="term" value="C:cilium"/>
    <property type="evidence" value="ECO:0007669"/>
    <property type="project" value="TreeGrafter"/>
</dbReference>
<dbReference type="PROSITE" id="PS50096">
    <property type="entry name" value="IQ"/>
    <property type="match status" value="2"/>
</dbReference>
<evidence type="ECO:0000313" key="2">
    <source>
        <dbReference type="Proteomes" id="UP000694680"/>
    </source>
</evidence>
<dbReference type="InterPro" id="IPR000048">
    <property type="entry name" value="IQ_motif_EF-hand-BS"/>
</dbReference>
<dbReference type="SMART" id="SM00015">
    <property type="entry name" value="IQ"/>
    <property type="match status" value="3"/>
</dbReference>
<dbReference type="InterPro" id="IPR028765">
    <property type="entry name" value="IQCB1"/>
</dbReference>
<dbReference type="PANTHER" id="PTHR15673:SF2">
    <property type="entry name" value="IQ CALMODULIN-BINDING MOTIF-CONTAINING PROTEIN 1"/>
    <property type="match status" value="1"/>
</dbReference>
<accession>A0A8C5DE65</accession>
<name>A0A8C5DE65_GOUWI</name>
<keyword evidence="2" id="KW-1185">Reference proteome</keyword>
<gene>
    <name evidence="1" type="primary">iqcb1</name>
</gene>
<organism evidence="1 2">
    <name type="scientific">Gouania willdenowi</name>
    <name type="common">Blunt-snouted clingfish</name>
    <name type="synonym">Lepadogaster willdenowi</name>
    <dbReference type="NCBI Taxonomy" id="441366"/>
    <lineage>
        <taxon>Eukaryota</taxon>
        <taxon>Metazoa</taxon>
        <taxon>Chordata</taxon>
        <taxon>Craniata</taxon>
        <taxon>Vertebrata</taxon>
        <taxon>Euteleostomi</taxon>
        <taxon>Actinopterygii</taxon>
        <taxon>Neopterygii</taxon>
        <taxon>Teleostei</taxon>
        <taxon>Neoteleostei</taxon>
        <taxon>Acanthomorphata</taxon>
        <taxon>Ovalentaria</taxon>
        <taxon>Blenniimorphae</taxon>
        <taxon>Blenniiformes</taxon>
        <taxon>Gobiesocoidei</taxon>
        <taxon>Gobiesocidae</taxon>
        <taxon>Gobiesocinae</taxon>
        <taxon>Gouania</taxon>
    </lineage>
</organism>
<reference evidence="1" key="2">
    <citation type="submission" date="2025-08" db="UniProtKB">
        <authorList>
            <consortium name="Ensembl"/>
        </authorList>
    </citation>
    <scope>IDENTIFICATION</scope>
</reference>
<dbReference type="GO" id="GO:0060271">
    <property type="term" value="P:cilium assembly"/>
    <property type="evidence" value="ECO:0007669"/>
    <property type="project" value="InterPro"/>
</dbReference>